<evidence type="ECO:0000313" key="1">
    <source>
        <dbReference type="EMBL" id="RRA92381.1"/>
    </source>
</evidence>
<sequence>MHVEFINKPVSGKYPEKHFGNITPNCLWVKFTDDENEWVGSFETGWVKDAKLIFQLQNHKAFIIANGHGYLIDFNLKEQINESVISHIESALLNAVNDTIYFIDGFDIKYVNSDGSVDVLLSDYNFDKIILIKIKDNKLYAKYWHYQANTNSFNFEIDLITKEVKDSFYIEEKQMNTDKPKIGLVDRIKNYFNKS</sequence>
<dbReference type="Proteomes" id="UP000268372">
    <property type="component" value="Unassembled WGS sequence"/>
</dbReference>
<evidence type="ECO:0000313" key="2">
    <source>
        <dbReference type="Proteomes" id="UP000268372"/>
    </source>
</evidence>
<dbReference type="AlphaFoldDB" id="A0A3P1ATT1"/>
<gene>
    <name evidence="1" type="ORF">EG242_11205</name>
</gene>
<reference evidence="1 2" key="1">
    <citation type="submission" date="2018-11" db="EMBL/GenBank/DDBJ databases">
        <title>Flavobacterium sp. nov., YIM 102796 draft genome.</title>
        <authorList>
            <person name="Li G."/>
            <person name="Jiang Y."/>
        </authorList>
    </citation>
    <scope>NUCLEOTIDE SEQUENCE [LARGE SCALE GENOMIC DNA]</scope>
    <source>
        <strain evidence="1 2">YIM 102796</strain>
    </source>
</reference>
<accession>A0A3P1ATT1</accession>
<name>A0A3P1ATT1_9FLAO</name>
<proteinExistence type="predicted"/>
<organism evidence="1 2">
    <name type="scientific">Paenimyroides viscosum</name>
    <dbReference type="NCBI Taxonomy" id="2488729"/>
    <lineage>
        <taxon>Bacteria</taxon>
        <taxon>Pseudomonadati</taxon>
        <taxon>Bacteroidota</taxon>
        <taxon>Flavobacteriia</taxon>
        <taxon>Flavobacteriales</taxon>
        <taxon>Flavobacteriaceae</taxon>
        <taxon>Paenimyroides</taxon>
    </lineage>
</organism>
<protein>
    <submittedName>
        <fullName evidence="1">Uncharacterized protein</fullName>
    </submittedName>
</protein>
<dbReference type="RefSeq" id="WP_124899960.1">
    <property type="nucleotide sequence ID" value="NZ_RQTJ01000027.1"/>
</dbReference>
<comment type="caution">
    <text evidence="1">The sequence shown here is derived from an EMBL/GenBank/DDBJ whole genome shotgun (WGS) entry which is preliminary data.</text>
</comment>
<dbReference type="OrthoDB" id="2082687at2"/>
<dbReference type="EMBL" id="RQTJ01000027">
    <property type="protein sequence ID" value="RRA92381.1"/>
    <property type="molecule type" value="Genomic_DNA"/>
</dbReference>
<keyword evidence="2" id="KW-1185">Reference proteome</keyword>